<dbReference type="InterPro" id="IPR029044">
    <property type="entry name" value="Nucleotide-diphossugar_trans"/>
</dbReference>
<comment type="caution">
    <text evidence="2">The sequence shown here is derived from an EMBL/GenBank/DDBJ whole genome shotgun (WGS) entry which is preliminary data.</text>
</comment>
<proteinExistence type="predicted"/>
<dbReference type="EMBL" id="JNHN01000159">
    <property type="protein sequence ID" value="KDS52423.1"/>
    <property type="molecule type" value="Genomic_DNA"/>
</dbReference>
<protein>
    <submittedName>
        <fullName evidence="2">Glycosyl transferase 2 family protein</fullName>
    </submittedName>
</protein>
<dbReference type="PANTHER" id="PTHR43179">
    <property type="entry name" value="RHAMNOSYLTRANSFERASE WBBL"/>
    <property type="match status" value="1"/>
</dbReference>
<sequence length="305" mass="35728">MTAIKSQNRLFSIVIPTWNNLAFLKLCIQSIQRNSYYNHQIIVHVNDGSDGTLEWIKKAGIDYTHSEQNIGVCFAMNMMRTKVKTDYILFLNDDMYVLPFWDKVLYDEIEKLSDNYFFLSATSIQPHTQSASTILANYGDSIETFQEDKLLKEYMNYKINDWMGATIPPNIVHRDIWDLVGGYSIEYSPGMYSDPDFTAKLYMCGVRFMKGLQASRIYHFETKSTTRIRKNCGQMQFLLKWGMTSSTFRKVFTYKGKDFKSQKIGTFKTGNRFKISLIRGRLKAIFYLLTKDFGPLWKFWKKTFV</sequence>
<dbReference type="PATRIC" id="fig|1339349.3.peg.1318"/>
<reference evidence="2 3" key="1">
    <citation type="submission" date="2014-04" db="EMBL/GenBank/DDBJ databases">
        <authorList>
            <person name="Sears C."/>
            <person name="Carroll K."/>
            <person name="Sack B.R."/>
            <person name="Qadri F."/>
            <person name="Myers L.L."/>
            <person name="Chung G.-T."/>
            <person name="Escheverria P."/>
            <person name="Fraser C.M."/>
            <person name="Sadzewicz L."/>
            <person name="Shefchek K.A."/>
            <person name="Tallon L."/>
            <person name="Das S.P."/>
            <person name="Daugherty S."/>
            <person name="Mongodin E.F."/>
        </authorList>
    </citation>
    <scope>NUCLEOTIDE SEQUENCE [LARGE SCALE GENOMIC DNA]</scope>
    <source>
        <strain evidence="2 3">3978 T3 ii</strain>
    </source>
</reference>
<evidence type="ECO:0000313" key="2">
    <source>
        <dbReference type="EMBL" id="KDS52423.1"/>
    </source>
</evidence>
<dbReference type="GeneID" id="99750459"/>
<gene>
    <name evidence="2" type="ORF">M094_0024</name>
</gene>
<dbReference type="Pfam" id="PF00535">
    <property type="entry name" value="Glycos_transf_2"/>
    <property type="match status" value="1"/>
</dbReference>
<dbReference type="PANTHER" id="PTHR43179:SF7">
    <property type="entry name" value="RHAMNOSYLTRANSFERASE WBBL"/>
    <property type="match status" value="1"/>
</dbReference>
<feature type="domain" description="Glycosyltransferase 2-like" evidence="1">
    <location>
        <begin position="12"/>
        <end position="130"/>
    </location>
</feature>
<organism evidence="2 3">
    <name type="scientific">Bacteroides uniformis str. 3978 T3 ii</name>
    <dbReference type="NCBI Taxonomy" id="1339349"/>
    <lineage>
        <taxon>Bacteria</taxon>
        <taxon>Pseudomonadati</taxon>
        <taxon>Bacteroidota</taxon>
        <taxon>Bacteroidia</taxon>
        <taxon>Bacteroidales</taxon>
        <taxon>Bacteroidaceae</taxon>
        <taxon>Bacteroides</taxon>
    </lineage>
</organism>
<name>A0A078S2B5_BACUN</name>
<dbReference type="SUPFAM" id="SSF53448">
    <property type="entry name" value="Nucleotide-diphospho-sugar transferases"/>
    <property type="match status" value="1"/>
</dbReference>
<evidence type="ECO:0000259" key="1">
    <source>
        <dbReference type="Pfam" id="PF00535"/>
    </source>
</evidence>
<accession>A0A078S2B5</accession>
<dbReference type="AlphaFoldDB" id="A0A078S2B5"/>
<dbReference type="Proteomes" id="UP000028013">
    <property type="component" value="Unassembled WGS sequence"/>
</dbReference>
<dbReference type="RefSeq" id="WP_005825959.1">
    <property type="nucleotide sequence ID" value="NZ_JNHN01000159.1"/>
</dbReference>
<dbReference type="GO" id="GO:0016740">
    <property type="term" value="F:transferase activity"/>
    <property type="evidence" value="ECO:0007669"/>
    <property type="project" value="UniProtKB-KW"/>
</dbReference>
<evidence type="ECO:0000313" key="3">
    <source>
        <dbReference type="Proteomes" id="UP000028013"/>
    </source>
</evidence>
<dbReference type="InterPro" id="IPR001173">
    <property type="entry name" value="Glyco_trans_2-like"/>
</dbReference>
<dbReference type="Gene3D" id="3.90.550.10">
    <property type="entry name" value="Spore Coat Polysaccharide Biosynthesis Protein SpsA, Chain A"/>
    <property type="match status" value="1"/>
</dbReference>
<keyword evidence="2" id="KW-0808">Transferase</keyword>